<dbReference type="InterPro" id="IPR027417">
    <property type="entry name" value="P-loop_NTPase"/>
</dbReference>
<comment type="caution">
    <text evidence="21">Lacks conserved residue(s) required for the propagation of feature annotation.</text>
</comment>
<feature type="binding site" evidence="20">
    <location>
        <position position="154"/>
    </location>
    <ligand>
        <name>ATP</name>
        <dbReference type="ChEBI" id="CHEBI:30616"/>
    </ligand>
</feature>
<evidence type="ECO:0000256" key="16">
    <source>
        <dbReference type="ARBA" id="ARBA00023141"/>
    </source>
</evidence>
<comment type="catalytic activity">
    <reaction evidence="1 21">
        <text>7-phospho-2-dehydro-3-deoxy-D-arabino-heptonate = 3-dehydroquinate + phosphate</text>
        <dbReference type="Rhea" id="RHEA:21968"/>
        <dbReference type="ChEBI" id="CHEBI:32364"/>
        <dbReference type="ChEBI" id="CHEBI:43474"/>
        <dbReference type="ChEBI" id="CHEBI:58394"/>
        <dbReference type="EC" id="4.2.3.4"/>
    </reaction>
</comment>
<feature type="domain" description="3-dehydroquinate synthase N-terminal" evidence="22">
    <location>
        <begin position="277"/>
        <end position="389"/>
    </location>
</feature>
<evidence type="ECO:0000256" key="6">
    <source>
        <dbReference type="ARBA" id="ARBA00004842"/>
    </source>
</evidence>
<dbReference type="AlphaFoldDB" id="A0A6J4UJN7"/>
<feature type="binding site" evidence="21">
    <location>
        <begin position="339"/>
        <end position="340"/>
    </location>
    <ligand>
        <name>NAD(+)</name>
        <dbReference type="ChEBI" id="CHEBI:57540"/>
    </ligand>
</feature>
<dbReference type="InterPro" id="IPR031322">
    <property type="entry name" value="Shikimate/glucono_kinase"/>
</dbReference>
<evidence type="ECO:0000256" key="19">
    <source>
        <dbReference type="ARBA" id="ARBA00048567"/>
    </source>
</evidence>
<feature type="binding site" evidence="21">
    <location>
        <begin position="315"/>
        <end position="319"/>
    </location>
    <ligand>
        <name>NAD(+)</name>
        <dbReference type="ChEBI" id="CHEBI:57540"/>
    </ligand>
</feature>
<dbReference type="Gene3D" id="3.40.50.1970">
    <property type="match status" value="1"/>
</dbReference>
<keyword evidence="10 21" id="KW-0479">Metal-binding</keyword>
<feature type="binding site" evidence="20">
    <location>
        <position position="106"/>
    </location>
    <ligand>
        <name>substrate</name>
    </ligand>
</feature>
<evidence type="ECO:0000259" key="22">
    <source>
        <dbReference type="Pfam" id="PF01761"/>
    </source>
</evidence>
<keyword evidence="12 20" id="KW-0418">Kinase</keyword>
<proteinExistence type="inferred from homology"/>
<feature type="binding site" evidence="21">
    <location>
        <position position="352"/>
    </location>
    <ligand>
        <name>NAD(+)</name>
        <dbReference type="ChEBI" id="CHEBI:57540"/>
    </ligand>
</feature>
<feature type="binding site" evidence="20">
    <location>
        <position position="42"/>
    </location>
    <ligand>
        <name>Mg(2+)</name>
        <dbReference type="ChEBI" id="CHEBI:18420"/>
    </ligand>
</feature>
<keyword evidence="9 20" id="KW-0808">Transferase</keyword>
<dbReference type="InterPro" id="IPR016037">
    <property type="entry name" value="DHQ_synth_AroB"/>
</dbReference>
<comment type="pathway">
    <text evidence="5 21">Metabolic intermediate biosynthesis; chorismate biosynthesis; chorismate from D-erythrose 4-phosphate and phosphoenolpyruvate: step 2/7.</text>
</comment>
<dbReference type="Pfam" id="PF24621">
    <property type="entry name" value="DHQS_C"/>
    <property type="match status" value="1"/>
</dbReference>
<sequence length="580" mass="60587">MPVRAEEKLAILVGPTGNAKGVARLVPIRRVVLVGLSGAGKSTVGRLVAQRLGWRLIDTDAEIEAETATTVPLVFRDRGEAAFRAIEREVLERALGGEEVVVACGGGAVANEGVWSPSLLGGPGTLVVALDADPETSLRRLQAQHALEGSAADRPLLAGADPLGRLAAMKAARRTWYERAAVTLPVDDAPAETIAAVLGELVELGIDAAEVILLNTPSGASRILVSPGALLKLGELTRERWPAGRRAWIVSDANVGPIFGPDATETLAGRGFDVRMFSVPSGESSKSVDGITQVWNWLLESGIERSDVVIALGGGVVGDLAGFAAATVLRGVGLVQVPTTLQAMVDASVGGKTGINHPAGKNLIGAFYQPALVIIDPVLLRTVPPRELRSGWAEVVKHAVIQRSTPGGERADLLPFLECNAPSLQSLGEPVTAYLIGRNVALKAAVVEADEKESGIRAYLNFGHTLGHGIEAAGYSLLHGEAVALGMRAAGRIGQALETCGPEWVARVDAALDKFDLPRTADVDPDRVLALLGSDKKRTLGRQRWVLPLDGGGVTVRDDVPEATVRSALAAVTKGGVRAT</sequence>
<comment type="cofactor">
    <cofactor evidence="3">
        <name>Zn(2+)</name>
        <dbReference type="ChEBI" id="CHEBI:29105"/>
    </cofactor>
</comment>
<evidence type="ECO:0000256" key="14">
    <source>
        <dbReference type="ARBA" id="ARBA00022840"/>
    </source>
</evidence>
<keyword evidence="7 21" id="KW-0963">Cytoplasm</keyword>
<dbReference type="CDD" id="cd00464">
    <property type="entry name" value="SK"/>
    <property type="match status" value="1"/>
</dbReference>
<name>A0A6J4UJN7_9BACT</name>
<evidence type="ECO:0000256" key="18">
    <source>
        <dbReference type="ARBA" id="ARBA00023268"/>
    </source>
</evidence>
<dbReference type="GO" id="GO:0000287">
    <property type="term" value="F:magnesium ion binding"/>
    <property type="evidence" value="ECO:0007669"/>
    <property type="project" value="UniProtKB-UniRule"/>
</dbReference>
<dbReference type="NCBIfam" id="TIGR01357">
    <property type="entry name" value="aroB"/>
    <property type="match status" value="1"/>
</dbReference>
<evidence type="ECO:0000256" key="9">
    <source>
        <dbReference type="ARBA" id="ARBA00022679"/>
    </source>
</evidence>
<dbReference type="GO" id="GO:0004765">
    <property type="term" value="F:shikimate kinase activity"/>
    <property type="evidence" value="ECO:0007669"/>
    <property type="project" value="UniProtKB-UniRule"/>
</dbReference>
<keyword evidence="20" id="KW-0460">Magnesium</keyword>
<dbReference type="InterPro" id="IPR030960">
    <property type="entry name" value="DHQS/DOIS_N"/>
</dbReference>
<evidence type="ECO:0000259" key="23">
    <source>
        <dbReference type="Pfam" id="PF24621"/>
    </source>
</evidence>
<keyword evidence="16 21" id="KW-0057">Aromatic amino acid biosynthesis</keyword>
<dbReference type="InterPro" id="IPR056179">
    <property type="entry name" value="DHQS_C"/>
</dbReference>
<dbReference type="FunFam" id="3.40.50.1970:FF:000007">
    <property type="entry name" value="Pentafunctional AROM polypeptide"/>
    <property type="match status" value="1"/>
</dbReference>
<dbReference type="GO" id="GO:0003856">
    <property type="term" value="F:3-dehydroquinate synthase activity"/>
    <property type="evidence" value="ECO:0007669"/>
    <property type="project" value="UniProtKB-UniRule"/>
</dbReference>
<dbReference type="UniPathway" id="UPA00053">
    <property type="reaction ID" value="UER00085"/>
</dbReference>
<dbReference type="GO" id="GO:0009073">
    <property type="term" value="P:aromatic amino acid family biosynthetic process"/>
    <property type="evidence" value="ECO:0007669"/>
    <property type="project" value="UniProtKB-KW"/>
</dbReference>
<dbReference type="HAMAP" id="MF_00109">
    <property type="entry name" value="Shikimate_kinase"/>
    <property type="match status" value="1"/>
</dbReference>
<keyword evidence="21" id="KW-0170">Cobalt</keyword>
<keyword evidence="13 21" id="KW-0862">Zinc</keyword>
<dbReference type="GO" id="GO:0005524">
    <property type="term" value="F:ATP binding"/>
    <property type="evidence" value="ECO:0007669"/>
    <property type="project" value="UniProtKB-UniRule"/>
</dbReference>
<dbReference type="PANTHER" id="PTHR43622">
    <property type="entry name" value="3-DEHYDROQUINATE SYNTHASE"/>
    <property type="match status" value="1"/>
</dbReference>
<dbReference type="Pfam" id="PF01761">
    <property type="entry name" value="DHQ_synthase"/>
    <property type="match status" value="1"/>
</dbReference>
<reference evidence="24" key="1">
    <citation type="submission" date="2020-02" db="EMBL/GenBank/DDBJ databases">
        <authorList>
            <person name="Meier V. D."/>
        </authorList>
    </citation>
    <scope>NUCLEOTIDE SEQUENCE</scope>
    <source>
        <strain evidence="24">AVDCRST_MAG59</strain>
    </source>
</reference>
<feature type="binding site" evidence="20">
    <location>
        <position position="84"/>
    </location>
    <ligand>
        <name>substrate</name>
    </ligand>
</feature>
<evidence type="ECO:0000256" key="7">
    <source>
        <dbReference type="ARBA" id="ARBA00022490"/>
    </source>
</evidence>
<gene>
    <name evidence="21" type="primary">aroB</name>
    <name evidence="20" type="synonym">aroK</name>
    <name evidence="24" type="ORF">AVDCRST_MAG59-1872</name>
</gene>
<evidence type="ECO:0000256" key="4">
    <source>
        <dbReference type="ARBA" id="ARBA00003485"/>
    </source>
</evidence>
<protein>
    <recommendedName>
        <fullName evidence="20 21">Multifunctional fusion protein</fullName>
    </recommendedName>
    <domain>
        <recommendedName>
            <fullName evidence="20">Shikimate kinase</fullName>
            <shortName evidence="20">SK</shortName>
            <ecNumber evidence="20">2.7.1.71</ecNumber>
        </recommendedName>
    </domain>
    <domain>
        <recommendedName>
            <fullName evidence="21">3-dehydroquinate synthase</fullName>
            <shortName evidence="21">DHQS</shortName>
            <ecNumber evidence="21">4.2.3.4</ecNumber>
        </recommendedName>
    </domain>
</protein>
<evidence type="ECO:0000256" key="2">
    <source>
        <dbReference type="ARBA" id="ARBA00001911"/>
    </source>
</evidence>
<dbReference type="EMBL" id="CADCWF010000116">
    <property type="protein sequence ID" value="CAA9552465.1"/>
    <property type="molecule type" value="Genomic_DNA"/>
</dbReference>
<evidence type="ECO:0000256" key="10">
    <source>
        <dbReference type="ARBA" id="ARBA00022723"/>
    </source>
</evidence>
<evidence type="ECO:0000256" key="20">
    <source>
        <dbReference type="HAMAP-Rule" id="MF_00109"/>
    </source>
</evidence>
<feature type="binding site" evidence="20">
    <location>
        <position position="173"/>
    </location>
    <ligand>
        <name>substrate</name>
    </ligand>
</feature>
<evidence type="ECO:0000256" key="8">
    <source>
        <dbReference type="ARBA" id="ARBA00022605"/>
    </source>
</evidence>
<dbReference type="Pfam" id="PF01202">
    <property type="entry name" value="SKI"/>
    <property type="match status" value="1"/>
</dbReference>
<evidence type="ECO:0000256" key="12">
    <source>
        <dbReference type="ARBA" id="ARBA00022777"/>
    </source>
</evidence>
<feature type="binding site" evidence="20">
    <location>
        <position position="60"/>
    </location>
    <ligand>
        <name>substrate</name>
    </ligand>
</feature>
<evidence type="ECO:0000256" key="11">
    <source>
        <dbReference type="ARBA" id="ARBA00022741"/>
    </source>
</evidence>
<comment type="subcellular location">
    <subcellularLocation>
        <location evidence="21">Cytoplasm</location>
    </subcellularLocation>
</comment>
<dbReference type="CDD" id="cd08195">
    <property type="entry name" value="DHQS"/>
    <property type="match status" value="1"/>
</dbReference>
<feature type="binding site" evidence="21">
    <location>
        <position position="479"/>
    </location>
    <ligand>
        <name>Zn(2+)</name>
        <dbReference type="ChEBI" id="CHEBI:29105"/>
    </ligand>
</feature>
<dbReference type="EC" id="4.2.3.4" evidence="21"/>
<keyword evidence="15 21" id="KW-0520">NAD</keyword>
<comment type="similarity">
    <text evidence="20">Belongs to the shikimate kinase family.</text>
</comment>
<keyword evidence="11 21" id="KW-0547">Nucleotide-binding</keyword>
<dbReference type="Gene3D" id="1.20.1090.10">
    <property type="entry name" value="Dehydroquinate synthase-like - alpha domain"/>
    <property type="match status" value="1"/>
</dbReference>
<feature type="binding site" evidence="21">
    <location>
        <position position="464"/>
    </location>
    <ligand>
        <name>Zn(2+)</name>
        <dbReference type="ChEBI" id="CHEBI:29105"/>
    </ligand>
</feature>
<keyword evidence="18" id="KW-0511">Multifunctional enzyme</keyword>
<accession>A0A6J4UJN7</accession>
<evidence type="ECO:0000256" key="1">
    <source>
        <dbReference type="ARBA" id="ARBA00001393"/>
    </source>
</evidence>
<dbReference type="GO" id="GO:0009423">
    <property type="term" value="P:chorismate biosynthetic process"/>
    <property type="evidence" value="ECO:0007669"/>
    <property type="project" value="UniProtKB-UniRule"/>
</dbReference>
<dbReference type="GO" id="GO:0008652">
    <property type="term" value="P:amino acid biosynthetic process"/>
    <property type="evidence" value="ECO:0007669"/>
    <property type="project" value="UniProtKB-KW"/>
</dbReference>
<evidence type="ECO:0000256" key="13">
    <source>
        <dbReference type="ARBA" id="ARBA00022833"/>
    </source>
</evidence>
<dbReference type="GO" id="GO:0005737">
    <property type="term" value="C:cytoplasm"/>
    <property type="evidence" value="ECO:0007669"/>
    <property type="project" value="UniProtKB-SubCell"/>
</dbReference>
<dbReference type="PROSITE" id="PS01128">
    <property type="entry name" value="SHIKIMATE_KINASE"/>
    <property type="match status" value="1"/>
</dbReference>
<evidence type="ECO:0000256" key="17">
    <source>
        <dbReference type="ARBA" id="ARBA00023239"/>
    </source>
</evidence>
<dbReference type="SUPFAM" id="SSF56796">
    <property type="entry name" value="Dehydroquinate synthase-like"/>
    <property type="match status" value="1"/>
</dbReference>
<dbReference type="HAMAP" id="MF_00110">
    <property type="entry name" value="DHQ_synthase"/>
    <property type="match status" value="1"/>
</dbReference>
<comment type="pathway">
    <text evidence="6 20">Metabolic intermediate biosynthesis; chorismate biosynthesis; chorismate from D-erythrose 4-phosphate and phosphoenolpyruvate: step 5/7.</text>
</comment>
<keyword evidence="14 20" id="KW-0067">ATP-binding</keyword>
<comment type="cofactor">
    <cofactor evidence="21">
        <name>Co(2+)</name>
        <dbReference type="ChEBI" id="CHEBI:48828"/>
    </cofactor>
    <cofactor evidence="21">
        <name>Zn(2+)</name>
        <dbReference type="ChEBI" id="CHEBI:29105"/>
    </cofactor>
    <text evidence="21">Binds 1 divalent metal cation per subunit. Can use either Co(2+) or Zn(2+).</text>
</comment>
<comment type="cofactor">
    <cofactor evidence="2 21">
        <name>NAD(+)</name>
        <dbReference type="ChEBI" id="CHEBI:57540"/>
    </cofactor>
</comment>
<comment type="function">
    <text evidence="4 21">Catalyzes the conversion of 3-deoxy-D-arabino-heptulosonate 7-phosphate (DAHP) to dehydroquinate (DHQ).</text>
</comment>
<comment type="function">
    <text evidence="20">Catalyzes the specific phosphorylation of the 3-hydroxyl group of shikimic acid using ATP as a cosubstrate.</text>
</comment>
<dbReference type="InterPro" id="IPR000623">
    <property type="entry name" value="Shikimate_kinase/TSH1"/>
</dbReference>
<dbReference type="SUPFAM" id="SSF52540">
    <property type="entry name" value="P-loop containing nucleoside triphosphate hydrolases"/>
    <property type="match status" value="1"/>
</dbReference>
<dbReference type="PRINTS" id="PR01100">
    <property type="entry name" value="SHIKIMTKNASE"/>
</dbReference>
<dbReference type="PANTHER" id="PTHR43622:SF7">
    <property type="entry name" value="3-DEHYDROQUINATE SYNTHASE, CHLOROPLASTIC"/>
    <property type="match status" value="1"/>
</dbReference>
<evidence type="ECO:0000256" key="5">
    <source>
        <dbReference type="ARBA" id="ARBA00004661"/>
    </source>
</evidence>
<feature type="domain" description="3-dehydroquinate synthase C-terminal" evidence="23">
    <location>
        <begin position="391"/>
        <end position="537"/>
    </location>
</feature>
<feature type="binding site" evidence="20">
    <location>
        <begin position="38"/>
        <end position="43"/>
    </location>
    <ligand>
        <name>ATP</name>
        <dbReference type="ChEBI" id="CHEBI:30616"/>
    </ligand>
</feature>
<dbReference type="EC" id="2.7.1.71" evidence="20"/>
<evidence type="ECO:0000256" key="15">
    <source>
        <dbReference type="ARBA" id="ARBA00023027"/>
    </source>
</evidence>
<evidence type="ECO:0000313" key="24">
    <source>
        <dbReference type="EMBL" id="CAA9552465.1"/>
    </source>
</evidence>
<comment type="cofactor">
    <cofactor evidence="20">
        <name>Mg(2+)</name>
        <dbReference type="ChEBI" id="CHEBI:18420"/>
    </cofactor>
    <text evidence="20">Binds 1 Mg(2+) ion per subunit.</text>
</comment>
<comment type="similarity">
    <text evidence="21">Belongs to the sugar phosphate cyclases superfamily. Dehydroquinate synthase family.</text>
</comment>
<keyword evidence="8 21" id="KW-0028">Amino-acid biosynthesis</keyword>
<organism evidence="24">
    <name type="scientific">uncultured Thermomicrobiales bacterium</name>
    <dbReference type="NCBI Taxonomy" id="1645740"/>
    <lineage>
        <taxon>Bacteria</taxon>
        <taxon>Pseudomonadati</taxon>
        <taxon>Thermomicrobiota</taxon>
        <taxon>Thermomicrobia</taxon>
        <taxon>Thermomicrobiales</taxon>
        <taxon>environmental samples</taxon>
    </lineage>
</organism>
<feature type="binding site" evidence="21">
    <location>
        <position position="394"/>
    </location>
    <ligand>
        <name>Zn(2+)</name>
        <dbReference type="ChEBI" id="CHEBI:29105"/>
    </ligand>
</feature>
<evidence type="ECO:0000256" key="3">
    <source>
        <dbReference type="ARBA" id="ARBA00001947"/>
    </source>
</evidence>
<dbReference type="InterPro" id="IPR023000">
    <property type="entry name" value="Shikimate_kinase_CS"/>
</dbReference>
<comment type="subunit">
    <text evidence="20">Monomer.</text>
</comment>
<feature type="binding site" evidence="21">
    <location>
        <begin position="281"/>
        <end position="286"/>
    </location>
    <ligand>
        <name>NAD(+)</name>
        <dbReference type="ChEBI" id="CHEBI:57540"/>
    </ligand>
</feature>
<comment type="catalytic activity">
    <reaction evidence="19 20">
        <text>shikimate + ATP = 3-phosphoshikimate + ADP + H(+)</text>
        <dbReference type="Rhea" id="RHEA:13121"/>
        <dbReference type="ChEBI" id="CHEBI:15378"/>
        <dbReference type="ChEBI" id="CHEBI:30616"/>
        <dbReference type="ChEBI" id="CHEBI:36208"/>
        <dbReference type="ChEBI" id="CHEBI:145989"/>
        <dbReference type="ChEBI" id="CHEBI:456216"/>
        <dbReference type="EC" id="2.7.1.71"/>
    </reaction>
</comment>
<feature type="binding site" evidence="21">
    <location>
        <position position="361"/>
    </location>
    <ligand>
        <name>NAD(+)</name>
        <dbReference type="ChEBI" id="CHEBI:57540"/>
    </ligand>
</feature>
<dbReference type="InterPro" id="IPR050071">
    <property type="entry name" value="Dehydroquinate_synthase"/>
</dbReference>
<evidence type="ECO:0000256" key="21">
    <source>
        <dbReference type="HAMAP-Rule" id="MF_00110"/>
    </source>
</evidence>
<dbReference type="Gene3D" id="3.40.50.300">
    <property type="entry name" value="P-loop containing nucleotide triphosphate hydrolases"/>
    <property type="match status" value="1"/>
</dbReference>
<keyword evidence="17 21" id="KW-0456">Lyase</keyword>